<name>A0A1L9SDB6_9EURO</name>
<gene>
    <name evidence="2" type="ORF">ASPZODRAFT_69460</name>
</gene>
<reference evidence="3" key="1">
    <citation type="journal article" date="2017" name="Genome Biol.">
        <title>Comparative genomics reveals high biological diversity and specific adaptations in the industrially and medically important fungal genus Aspergillus.</title>
        <authorList>
            <person name="de Vries R.P."/>
            <person name="Riley R."/>
            <person name="Wiebenga A."/>
            <person name="Aguilar-Osorio G."/>
            <person name="Amillis S."/>
            <person name="Uchima C.A."/>
            <person name="Anderluh G."/>
            <person name="Asadollahi M."/>
            <person name="Askin M."/>
            <person name="Barry K."/>
            <person name="Battaglia E."/>
            <person name="Bayram O."/>
            <person name="Benocci T."/>
            <person name="Braus-Stromeyer S.A."/>
            <person name="Caldana C."/>
            <person name="Canovas D."/>
            <person name="Cerqueira G.C."/>
            <person name="Chen F."/>
            <person name="Chen W."/>
            <person name="Choi C."/>
            <person name="Clum A."/>
            <person name="Dos Santos R.A."/>
            <person name="Damasio A.R."/>
            <person name="Diallinas G."/>
            <person name="Emri T."/>
            <person name="Fekete E."/>
            <person name="Flipphi M."/>
            <person name="Freyberg S."/>
            <person name="Gallo A."/>
            <person name="Gournas C."/>
            <person name="Habgood R."/>
            <person name="Hainaut M."/>
            <person name="Harispe M.L."/>
            <person name="Henrissat B."/>
            <person name="Hilden K.S."/>
            <person name="Hope R."/>
            <person name="Hossain A."/>
            <person name="Karabika E."/>
            <person name="Karaffa L."/>
            <person name="Karanyi Z."/>
            <person name="Krasevec N."/>
            <person name="Kuo A."/>
            <person name="Kusch H."/>
            <person name="LaButti K."/>
            <person name="Lagendijk E.L."/>
            <person name="Lapidus A."/>
            <person name="Levasseur A."/>
            <person name="Lindquist E."/>
            <person name="Lipzen A."/>
            <person name="Logrieco A.F."/>
            <person name="MacCabe A."/>
            <person name="Maekelae M.R."/>
            <person name="Malavazi I."/>
            <person name="Melin P."/>
            <person name="Meyer V."/>
            <person name="Mielnichuk N."/>
            <person name="Miskei M."/>
            <person name="Molnar A.P."/>
            <person name="Mule G."/>
            <person name="Ngan C.Y."/>
            <person name="Orejas M."/>
            <person name="Orosz E."/>
            <person name="Ouedraogo J.P."/>
            <person name="Overkamp K.M."/>
            <person name="Park H.-S."/>
            <person name="Perrone G."/>
            <person name="Piumi F."/>
            <person name="Punt P.J."/>
            <person name="Ram A.F."/>
            <person name="Ramon A."/>
            <person name="Rauscher S."/>
            <person name="Record E."/>
            <person name="Riano-Pachon D.M."/>
            <person name="Robert V."/>
            <person name="Roehrig J."/>
            <person name="Ruller R."/>
            <person name="Salamov A."/>
            <person name="Salih N.S."/>
            <person name="Samson R.A."/>
            <person name="Sandor E."/>
            <person name="Sanguinetti M."/>
            <person name="Schuetze T."/>
            <person name="Sepcic K."/>
            <person name="Shelest E."/>
            <person name="Sherlock G."/>
            <person name="Sophianopoulou V."/>
            <person name="Squina F.M."/>
            <person name="Sun H."/>
            <person name="Susca A."/>
            <person name="Todd R.B."/>
            <person name="Tsang A."/>
            <person name="Unkles S.E."/>
            <person name="van de Wiele N."/>
            <person name="van Rossen-Uffink D."/>
            <person name="Oliveira J.V."/>
            <person name="Vesth T.C."/>
            <person name="Visser J."/>
            <person name="Yu J.-H."/>
            <person name="Zhou M."/>
            <person name="Andersen M.R."/>
            <person name="Archer D.B."/>
            <person name="Baker S.E."/>
            <person name="Benoit I."/>
            <person name="Brakhage A.A."/>
            <person name="Braus G.H."/>
            <person name="Fischer R."/>
            <person name="Frisvad J.C."/>
            <person name="Goldman G.H."/>
            <person name="Houbraken J."/>
            <person name="Oakley B."/>
            <person name="Pocsi I."/>
            <person name="Scazzocchio C."/>
            <person name="Seiboth B."/>
            <person name="vanKuyk P.A."/>
            <person name="Wortman J."/>
            <person name="Dyer P.S."/>
            <person name="Grigoriev I.V."/>
        </authorList>
    </citation>
    <scope>NUCLEOTIDE SEQUENCE [LARGE SCALE GENOMIC DNA]</scope>
    <source>
        <strain evidence="3">CBS 506.65</strain>
    </source>
</reference>
<dbReference type="PANTHER" id="PTHR38792">
    <property type="entry name" value="BNR/ASP-BOX REPEAT DOMAIN PROTEIN (AFU_ORTHOLOGUE AFUA_7G06430)-RELATED"/>
    <property type="match status" value="1"/>
</dbReference>
<evidence type="ECO:0000256" key="1">
    <source>
        <dbReference type="SAM" id="SignalP"/>
    </source>
</evidence>
<dbReference type="SUPFAM" id="SSF50939">
    <property type="entry name" value="Sialidases"/>
    <property type="match status" value="1"/>
</dbReference>
<dbReference type="Proteomes" id="UP000184188">
    <property type="component" value="Unassembled WGS sequence"/>
</dbReference>
<evidence type="ECO:0000313" key="3">
    <source>
        <dbReference type="Proteomes" id="UP000184188"/>
    </source>
</evidence>
<sequence length="377" mass="40923">MKASLFLFISAVAGCVTQPPTPDPFTTFTNNTVFVPDADYTSWRTIYGRSLQLADGSLLMTWEDYPPEPPLDAFPIYRSTDGGATWGSYSSVVDTVNGWGMRYQPFLYTLPVSMGDYPAGTILAAGVSTPANLSGAYIDLYASTDQAVTWAFVAHIAYGAGPETVTNGNQAIWEPFLLHYDGQLVCFFSDQRDPLHAQKLSRLSSSNLTSWPTDSTDVVAYSTYTDRPGMATIAHIQSKNDYILTYEYCGSADCTAYYRVASSPLEFDSATGNAVVSNDSSHSSPVGSPYVIWTNATGTDMVIMNGASQSALFVNDDSVGVDGWRMVEVGQWASYSRQLRVIDDNGVQRLFIANGGNMVTLSTCNWVACGVVDLDLL</sequence>
<keyword evidence="3" id="KW-1185">Reference proteome</keyword>
<dbReference type="InterPro" id="IPR036278">
    <property type="entry name" value="Sialidase_sf"/>
</dbReference>
<evidence type="ECO:0008006" key="4">
    <source>
        <dbReference type="Google" id="ProtNLM"/>
    </source>
</evidence>
<dbReference type="GeneID" id="34616044"/>
<dbReference type="STRING" id="1073090.A0A1L9SDB6"/>
<dbReference type="Gene3D" id="2.120.10.10">
    <property type="match status" value="1"/>
</dbReference>
<dbReference type="RefSeq" id="XP_022579720.1">
    <property type="nucleotide sequence ID" value="XM_022729580.1"/>
</dbReference>
<feature type="signal peptide" evidence="1">
    <location>
        <begin position="1"/>
        <end position="17"/>
    </location>
</feature>
<dbReference type="PANTHER" id="PTHR38792:SF3">
    <property type="entry name" value="BNR_ASP-BOX REPEAT DOMAIN PROTEIN (AFU_ORTHOLOGUE AFUA_7G06430)-RELATED"/>
    <property type="match status" value="1"/>
</dbReference>
<accession>A0A1L9SDB6</accession>
<evidence type="ECO:0000313" key="2">
    <source>
        <dbReference type="EMBL" id="OJJ45210.1"/>
    </source>
</evidence>
<keyword evidence="1" id="KW-0732">Signal</keyword>
<dbReference type="PROSITE" id="PS51257">
    <property type="entry name" value="PROKAR_LIPOPROTEIN"/>
    <property type="match status" value="1"/>
</dbReference>
<feature type="chain" id="PRO_5011978978" description="Sialidase domain-containing protein" evidence="1">
    <location>
        <begin position="18"/>
        <end position="377"/>
    </location>
</feature>
<dbReference type="AlphaFoldDB" id="A0A1L9SDB6"/>
<protein>
    <recommendedName>
        <fullName evidence="4">Sialidase domain-containing protein</fullName>
    </recommendedName>
</protein>
<organism evidence="2 3">
    <name type="scientific">Penicilliopsis zonata CBS 506.65</name>
    <dbReference type="NCBI Taxonomy" id="1073090"/>
    <lineage>
        <taxon>Eukaryota</taxon>
        <taxon>Fungi</taxon>
        <taxon>Dikarya</taxon>
        <taxon>Ascomycota</taxon>
        <taxon>Pezizomycotina</taxon>
        <taxon>Eurotiomycetes</taxon>
        <taxon>Eurotiomycetidae</taxon>
        <taxon>Eurotiales</taxon>
        <taxon>Aspergillaceae</taxon>
        <taxon>Penicilliopsis</taxon>
    </lineage>
</organism>
<proteinExistence type="predicted"/>
<dbReference type="CDD" id="cd15482">
    <property type="entry name" value="Sialidase_non-viral"/>
    <property type="match status" value="1"/>
</dbReference>
<dbReference type="OrthoDB" id="2130735at2759"/>
<dbReference type="EMBL" id="KV878345">
    <property type="protein sequence ID" value="OJJ45210.1"/>
    <property type="molecule type" value="Genomic_DNA"/>
</dbReference>
<dbReference type="VEuPathDB" id="FungiDB:ASPZODRAFT_69460"/>